<evidence type="ECO:0000313" key="2">
    <source>
        <dbReference type="Proteomes" id="UP000790709"/>
    </source>
</evidence>
<gene>
    <name evidence="1" type="ORF">BV22DRAFT_1035491</name>
</gene>
<proteinExistence type="predicted"/>
<sequence>MNTSERAASRRNNFQRHLTAPAVEATSNSSAAGRRKKSRSPDSRTSHPHANAQRGESSQAAAVKKRKPTTVPSAPAPAGSSFLVALDDPDRGRKPKGKSRHTARPATENSSAITANHAELPSHRFKKRERSKSRDSAHYLATKSAASDVESTTKDSHIHFDGQAEYSGPFAAAEFARLKREIETLKKQAHENKRTIRKQTKIIEELKQQETTNAKALKDSEQHALKLQNKSRRTEEIIDNIETNTQCQICMELLFKPYALSPCGHVLCVSCLQEWFRKAPGGDGDMYDDDDPNYLVYRRKACPCCRTDVRHRPIPVFMIKAIASALLKAKGASLSTPAHRGSPTIEGDPWEGLFPADDEMEGYDESDDEDDEDDDEDDDDEDEDEDDIGWMDDVFSYGTDSDDETYHGPHAAPQWEPPTVMIDEDDYLFEQLDQSDINVLRRGGTLSMLEEYEMEYSHEHGLLLHEGYNRIYLGWNIKLSADDEAGDIYVQWLLQDMMDRPDRWRIRDLEDGSYEAQVLIPEADVFDYPDTDSDNYMEPDDLD</sequence>
<keyword evidence="2" id="KW-1185">Reference proteome</keyword>
<evidence type="ECO:0000313" key="1">
    <source>
        <dbReference type="EMBL" id="KAH7924152.1"/>
    </source>
</evidence>
<reference evidence="1" key="1">
    <citation type="journal article" date="2021" name="New Phytol.">
        <title>Evolutionary innovations through gain and loss of genes in the ectomycorrhizal Boletales.</title>
        <authorList>
            <person name="Wu G."/>
            <person name="Miyauchi S."/>
            <person name="Morin E."/>
            <person name="Kuo A."/>
            <person name="Drula E."/>
            <person name="Varga T."/>
            <person name="Kohler A."/>
            <person name="Feng B."/>
            <person name="Cao Y."/>
            <person name="Lipzen A."/>
            <person name="Daum C."/>
            <person name="Hundley H."/>
            <person name="Pangilinan J."/>
            <person name="Johnson J."/>
            <person name="Barry K."/>
            <person name="LaButti K."/>
            <person name="Ng V."/>
            <person name="Ahrendt S."/>
            <person name="Min B."/>
            <person name="Choi I.G."/>
            <person name="Park H."/>
            <person name="Plett J.M."/>
            <person name="Magnuson J."/>
            <person name="Spatafora J.W."/>
            <person name="Nagy L.G."/>
            <person name="Henrissat B."/>
            <person name="Grigoriev I.V."/>
            <person name="Yang Z.L."/>
            <person name="Xu J."/>
            <person name="Martin F.M."/>
        </authorList>
    </citation>
    <scope>NUCLEOTIDE SEQUENCE</scope>
    <source>
        <strain evidence="1">KUC20120723A-06</strain>
    </source>
</reference>
<protein>
    <submittedName>
        <fullName evidence="1">Uncharacterized protein</fullName>
    </submittedName>
</protein>
<dbReference type="EMBL" id="MU266432">
    <property type="protein sequence ID" value="KAH7924152.1"/>
    <property type="molecule type" value="Genomic_DNA"/>
</dbReference>
<comment type="caution">
    <text evidence="1">The sequence shown here is derived from an EMBL/GenBank/DDBJ whole genome shotgun (WGS) entry which is preliminary data.</text>
</comment>
<organism evidence="1 2">
    <name type="scientific">Leucogyrophana mollusca</name>
    <dbReference type="NCBI Taxonomy" id="85980"/>
    <lineage>
        <taxon>Eukaryota</taxon>
        <taxon>Fungi</taxon>
        <taxon>Dikarya</taxon>
        <taxon>Basidiomycota</taxon>
        <taxon>Agaricomycotina</taxon>
        <taxon>Agaricomycetes</taxon>
        <taxon>Agaricomycetidae</taxon>
        <taxon>Boletales</taxon>
        <taxon>Boletales incertae sedis</taxon>
        <taxon>Leucogyrophana</taxon>
    </lineage>
</organism>
<dbReference type="Proteomes" id="UP000790709">
    <property type="component" value="Unassembled WGS sequence"/>
</dbReference>
<accession>A0ACB8BH76</accession>
<name>A0ACB8BH76_9AGAM</name>